<comment type="caution">
    <text evidence="1">The sequence shown here is derived from an EMBL/GenBank/DDBJ whole genome shotgun (WGS) entry which is preliminary data.</text>
</comment>
<evidence type="ECO:0000313" key="2">
    <source>
        <dbReference type="Proteomes" id="UP000824469"/>
    </source>
</evidence>
<keyword evidence="2" id="KW-1185">Reference proteome</keyword>
<sequence>SRAMSSSIGSFPTARVSRLSLLEALVIGLLEVEVRWVTGAATGGIKGEACADGMGVAAPVAGVAVRAVGETGLAAAEPIKGGVGLGEEGRPG</sequence>
<proteinExistence type="predicted"/>
<gene>
    <name evidence="1" type="ORF">KI387_036749</name>
</gene>
<accession>A0AA38KNH3</accession>
<evidence type="ECO:0000313" key="1">
    <source>
        <dbReference type="EMBL" id="KAH9308838.1"/>
    </source>
</evidence>
<reference evidence="1 2" key="1">
    <citation type="journal article" date="2021" name="Nat. Plants">
        <title>The Taxus genome provides insights into paclitaxel biosynthesis.</title>
        <authorList>
            <person name="Xiong X."/>
            <person name="Gou J."/>
            <person name="Liao Q."/>
            <person name="Li Y."/>
            <person name="Zhou Q."/>
            <person name="Bi G."/>
            <person name="Li C."/>
            <person name="Du R."/>
            <person name="Wang X."/>
            <person name="Sun T."/>
            <person name="Guo L."/>
            <person name="Liang H."/>
            <person name="Lu P."/>
            <person name="Wu Y."/>
            <person name="Zhang Z."/>
            <person name="Ro D.K."/>
            <person name="Shang Y."/>
            <person name="Huang S."/>
            <person name="Yan J."/>
        </authorList>
    </citation>
    <scope>NUCLEOTIDE SEQUENCE [LARGE SCALE GENOMIC DNA]</scope>
    <source>
        <strain evidence="1">Ta-2019</strain>
    </source>
</reference>
<feature type="non-terminal residue" evidence="1">
    <location>
        <position position="1"/>
    </location>
</feature>
<name>A0AA38KNH3_TAXCH</name>
<feature type="non-terminal residue" evidence="1">
    <location>
        <position position="92"/>
    </location>
</feature>
<dbReference type="AlphaFoldDB" id="A0AA38KNH3"/>
<dbReference type="EMBL" id="JAHRHJ020000007">
    <property type="protein sequence ID" value="KAH9308838.1"/>
    <property type="molecule type" value="Genomic_DNA"/>
</dbReference>
<protein>
    <submittedName>
        <fullName evidence="1">Uncharacterized protein</fullName>
    </submittedName>
</protein>
<dbReference type="Proteomes" id="UP000824469">
    <property type="component" value="Unassembled WGS sequence"/>
</dbReference>
<organism evidence="1 2">
    <name type="scientific">Taxus chinensis</name>
    <name type="common">Chinese yew</name>
    <name type="synonym">Taxus wallichiana var. chinensis</name>
    <dbReference type="NCBI Taxonomy" id="29808"/>
    <lineage>
        <taxon>Eukaryota</taxon>
        <taxon>Viridiplantae</taxon>
        <taxon>Streptophyta</taxon>
        <taxon>Embryophyta</taxon>
        <taxon>Tracheophyta</taxon>
        <taxon>Spermatophyta</taxon>
        <taxon>Pinopsida</taxon>
        <taxon>Pinidae</taxon>
        <taxon>Conifers II</taxon>
        <taxon>Cupressales</taxon>
        <taxon>Taxaceae</taxon>
        <taxon>Taxus</taxon>
    </lineage>
</organism>